<dbReference type="Pfam" id="PF01425">
    <property type="entry name" value="Amidase"/>
    <property type="match status" value="1"/>
</dbReference>
<dbReference type="AlphaFoldDB" id="A0A6J7U204"/>
<evidence type="ECO:0000259" key="1">
    <source>
        <dbReference type="Pfam" id="PF01425"/>
    </source>
</evidence>
<dbReference type="EMBL" id="CAFBLE010000017">
    <property type="protein sequence ID" value="CAB4876551.1"/>
    <property type="molecule type" value="Genomic_DNA"/>
</dbReference>
<evidence type="ECO:0000313" key="5">
    <source>
        <dbReference type="EMBL" id="CAB4926075.1"/>
    </source>
</evidence>
<dbReference type="Gene3D" id="3.90.1300.10">
    <property type="entry name" value="Amidase signature (AS) domain"/>
    <property type="match status" value="1"/>
</dbReference>
<dbReference type="EMBL" id="CAFBMV010000006">
    <property type="protein sequence ID" value="CAB4926075.1"/>
    <property type="molecule type" value="Genomic_DNA"/>
</dbReference>
<evidence type="ECO:0000313" key="3">
    <source>
        <dbReference type="EMBL" id="CAB4753880.1"/>
    </source>
</evidence>
<feature type="domain" description="Amidase" evidence="1">
    <location>
        <begin position="56"/>
        <end position="445"/>
    </location>
</feature>
<protein>
    <submittedName>
        <fullName evidence="6">Unannotated protein</fullName>
    </submittedName>
</protein>
<gene>
    <name evidence="2" type="ORF">UFOPK2289_00953</name>
    <name evidence="3" type="ORF">UFOPK2822_00989</name>
    <name evidence="4" type="ORF">UFOPK3346_01366</name>
    <name evidence="5" type="ORF">UFOPK3670_00981</name>
    <name evidence="6" type="ORF">UFOPK4308_00941</name>
</gene>
<organism evidence="6">
    <name type="scientific">freshwater metagenome</name>
    <dbReference type="NCBI Taxonomy" id="449393"/>
    <lineage>
        <taxon>unclassified sequences</taxon>
        <taxon>metagenomes</taxon>
        <taxon>ecological metagenomes</taxon>
    </lineage>
</organism>
<dbReference type="InterPro" id="IPR036928">
    <property type="entry name" value="AS_sf"/>
</dbReference>
<dbReference type="SUPFAM" id="SSF75304">
    <property type="entry name" value="Amidase signature (AS) enzymes"/>
    <property type="match status" value="1"/>
</dbReference>
<sequence length="467" mass="48836">MSNFKGAIEQIHELKSGKTSAAQTTGEVLDCIASIDSAGYELRSVLALSQHSQSYSAQDLLSTPLAGLPILIKDNVEAIGLPASAGSEFLIDFPVTQDSPLTARLRKAGAQIIGATNLSEWANIRSTQSTSGWSALGGLTANPWQHGRSAGGSSSGSGAAIAAGIVSMAVGSETDGSIICPASLNGCVGIKPTVGSIPRDQMVPISASQDSPGPMTRTVADAALMLEIMMDSTGLVKASQSPAPLRIGVISTWITPNDATNSLFLDSVSKLSRAGIEIIEIAIEEPSDSVGEDEYNVLLHELFDDLGAYFQIRTRGKYSSLAELVDFNHSHQGTEMKYFNQDLFDQALALGGRGEAYQIRRNRNLAWANEVLAKALNGVDVAIGTSYSPAWLSTLGKGDDHSGASWITMAPSIAGTPIGALPMGLVDGLPVGLGVIAGRNEEAQLVRAMSAIERALGIGILEPTFIK</sequence>
<evidence type="ECO:0000313" key="6">
    <source>
        <dbReference type="EMBL" id="CAB5059705.1"/>
    </source>
</evidence>
<dbReference type="PANTHER" id="PTHR42678:SF34">
    <property type="entry name" value="OS04G0183300 PROTEIN"/>
    <property type="match status" value="1"/>
</dbReference>
<dbReference type="InterPro" id="IPR023631">
    <property type="entry name" value="Amidase_dom"/>
</dbReference>
<reference evidence="6" key="1">
    <citation type="submission" date="2020-05" db="EMBL/GenBank/DDBJ databases">
        <authorList>
            <person name="Chiriac C."/>
            <person name="Salcher M."/>
            <person name="Ghai R."/>
            <person name="Kavagutti S V."/>
        </authorList>
    </citation>
    <scope>NUCLEOTIDE SEQUENCE</scope>
</reference>
<proteinExistence type="predicted"/>
<name>A0A6J7U204_9ZZZZ</name>
<evidence type="ECO:0000313" key="2">
    <source>
        <dbReference type="EMBL" id="CAB4668021.1"/>
    </source>
</evidence>
<accession>A0A6J7U204</accession>
<dbReference type="EMBL" id="CAEZZC010000013">
    <property type="protein sequence ID" value="CAB4753880.1"/>
    <property type="molecule type" value="Genomic_DNA"/>
</dbReference>
<evidence type="ECO:0000313" key="4">
    <source>
        <dbReference type="EMBL" id="CAB4876551.1"/>
    </source>
</evidence>
<dbReference type="EMBL" id="CAFBQL010000006">
    <property type="protein sequence ID" value="CAB5059705.1"/>
    <property type="molecule type" value="Genomic_DNA"/>
</dbReference>
<dbReference type="EMBL" id="CAEZWT010000026">
    <property type="protein sequence ID" value="CAB4668021.1"/>
    <property type="molecule type" value="Genomic_DNA"/>
</dbReference>
<dbReference type="PANTHER" id="PTHR42678">
    <property type="entry name" value="AMIDASE"/>
    <property type="match status" value="1"/>
</dbReference>